<keyword evidence="1" id="KW-0472">Membrane</keyword>
<keyword evidence="1" id="KW-1133">Transmembrane helix</keyword>
<dbReference type="AlphaFoldDB" id="A0A381U7P8"/>
<evidence type="ECO:0000313" key="2">
    <source>
        <dbReference type="EMBL" id="SVA24250.1"/>
    </source>
</evidence>
<reference evidence="2" key="1">
    <citation type="submission" date="2018-05" db="EMBL/GenBank/DDBJ databases">
        <authorList>
            <person name="Lanie J.A."/>
            <person name="Ng W.-L."/>
            <person name="Kazmierczak K.M."/>
            <person name="Andrzejewski T.M."/>
            <person name="Davidsen T.M."/>
            <person name="Wayne K.J."/>
            <person name="Tettelin H."/>
            <person name="Glass J.I."/>
            <person name="Rusch D."/>
            <person name="Podicherti R."/>
            <person name="Tsui H.-C.T."/>
            <person name="Winkler M.E."/>
        </authorList>
    </citation>
    <scope>NUCLEOTIDE SEQUENCE</scope>
</reference>
<dbReference type="EMBL" id="UINC01005899">
    <property type="protein sequence ID" value="SVA24250.1"/>
    <property type="molecule type" value="Genomic_DNA"/>
</dbReference>
<gene>
    <name evidence="2" type="ORF">METZ01_LOCUS77104</name>
</gene>
<protein>
    <submittedName>
        <fullName evidence="2">Uncharacterized protein</fullName>
    </submittedName>
</protein>
<proteinExistence type="predicted"/>
<name>A0A381U7P8_9ZZZZ</name>
<accession>A0A381U7P8</accession>
<keyword evidence="1" id="KW-0812">Transmembrane</keyword>
<feature type="transmembrane region" description="Helical" evidence="1">
    <location>
        <begin position="6"/>
        <end position="24"/>
    </location>
</feature>
<organism evidence="2">
    <name type="scientific">marine metagenome</name>
    <dbReference type="NCBI Taxonomy" id="408172"/>
    <lineage>
        <taxon>unclassified sequences</taxon>
        <taxon>metagenomes</taxon>
        <taxon>ecological metagenomes</taxon>
    </lineage>
</organism>
<sequence length="25" mass="2859">MSLQKAVVFFLILIAIFVLALTFIF</sequence>
<evidence type="ECO:0000256" key="1">
    <source>
        <dbReference type="SAM" id="Phobius"/>
    </source>
</evidence>